<dbReference type="RefSeq" id="WP_006691781.1">
    <property type="nucleotide sequence ID" value="NZ_JH376797.1"/>
</dbReference>
<dbReference type="EMBL" id="ACZM01000003">
    <property type="protein sequence ID" value="EHG22294.1"/>
    <property type="molecule type" value="Genomic_DNA"/>
</dbReference>
<proteinExistence type="predicted"/>
<feature type="coiled-coil region" evidence="1">
    <location>
        <begin position="621"/>
        <end position="693"/>
    </location>
</feature>
<feature type="domain" description="Bacteriophage tail tape measure C-terminal" evidence="3">
    <location>
        <begin position="1039"/>
        <end position="1104"/>
    </location>
</feature>
<gene>
    <name evidence="4" type="ORF">HMPREF9334_00330</name>
</gene>
<dbReference type="Gene3D" id="3.90.1720.10">
    <property type="entry name" value="endopeptidase domain like (from Nostoc punctiforme)"/>
    <property type="match status" value="1"/>
</dbReference>
<accession>G5GM49</accession>
<dbReference type="HOGENOM" id="CLU_266260_0_0_9"/>
<comment type="caution">
    <text evidence="4">The sequence shown here is derived from an EMBL/GenBank/DDBJ whole genome shotgun (WGS) entry which is preliminary data.</text>
</comment>
<dbReference type="STRING" id="679201.HMPREF9334_00330"/>
<evidence type="ECO:0000259" key="3">
    <source>
        <dbReference type="Pfam" id="PF09718"/>
    </source>
</evidence>
<name>G5GM49_9FIRM</name>
<dbReference type="OrthoDB" id="1698671at2"/>
<evidence type="ECO:0000256" key="2">
    <source>
        <dbReference type="SAM" id="Phobius"/>
    </source>
</evidence>
<sequence>MATISEMVIKIGADASGLSAGLNKAQQDINKTFSVNPVNEFSDALTGTTGKVDKLIGSFSSLAKIAATGFGLSSLISGAVEAGEAAYQLANRLQISYAEAGKFSRILKLTGGDADTCGAAFMRLDKTLMSDGEAGERARAMLDAVGVSLTDSAGKILPLNEQLKNLSEGYKKAVEAGYGQEFIMNTLGVRGMALTKTLQNYTEAANNAAKIKSIGLDPEEMHRISQQLKLVEMQAGQLKNVGGAVIAPIAADVFPPIIEGLATTAKFVAENKKELKDLAKTGLEVVAVYKTMQAAAKISAGVSGAWKAAQAAQMAQNAPQADPAALTAAQEKSIARRMRRIDQLTEKEIKAMEKTVAKMALSEEEKVRLATESAMRIEQAAAQRAAQEQLYMAEMYGKINLQAAQSAEAQIAAMQTVRAESAGTAAQVIGNNVRVTESTGGIVGANEAVIASERAKGAAAMAAGAQSISASEAAAAAARMQAGAVETVAAANAAAGASAVSAGATTVTAMGTATRMVRGAASAVFALAGGWLGVAAAIGYAAYKLWEYNKEQKATREKNTYEVNGQKYLERNGTFYRLEQDVDPIAIANGNMMGSMTREYEVEETDAATLEDLNSAWFERHKDDEDYLLELQKEAAEKQNEAADLALKAAMEELDNMKSDKGEKHTLPKEDTVKTYEIEVQIGEEVLDEARARIGTEYLLGGLGDDGGGLATDCGKLVLDAFTAAGVAFENRYVPDMIEEAKRKGAWHAAGDGYVPQAGDAAVVLGDEHIVVSNGKGGYVGANSSTGVIEKNSVEADFGKVTGYISVAELTGGATVRKTVGESDKAAQEAIKKLNQAKTQATRLFQTMESEITSETKTAYEAGMAKLAENVRAKQQEINKIAQAGVDTTVLQAELAEYEHVLTEKIVNQQKEALAEVQREEQKITAEMAGDYAALAEAQYQETIARIEKERKEKYKAIATDKNIYEEELALNKWYNAEMLSAAKTREDALREVNKRRLQDMQDKGNIIGIKSYLTENGDRQQQDLDLAGQSELAKAYVKIWNDAHKSVSGYLADAAENVYGTLSDSLTDFIKGTKSAQDVFRDFGNSVLSMMARIAAQRFAANIMNGLFGNMFGGGKTGMSASTAYTFPTGVTPVHAPTYTLPSIRAFAKGGIVTAPTLGLIGEGGDREAVIPLNERNLSALAGGQGKGANVVVNITNRSESKVRVENNRYDASLNRMILDIVVDGANRNVGGFGTNLRTALGGG</sequence>
<dbReference type="eggNOG" id="COG4805">
    <property type="taxonomic scope" value="Bacteria"/>
</dbReference>
<dbReference type="Proteomes" id="UP000004129">
    <property type="component" value="Unassembled WGS sequence"/>
</dbReference>
<dbReference type="AlphaFoldDB" id="G5GM49"/>
<evidence type="ECO:0000313" key="4">
    <source>
        <dbReference type="EMBL" id="EHG22294.1"/>
    </source>
</evidence>
<evidence type="ECO:0000313" key="5">
    <source>
        <dbReference type="Proteomes" id="UP000004129"/>
    </source>
</evidence>
<feature type="coiled-coil region" evidence="1">
    <location>
        <begin position="831"/>
        <end position="953"/>
    </location>
</feature>
<dbReference type="Pfam" id="PF09718">
    <property type="entry name" value="Tape_meas_lam_C"/>
    <property type="match status" value="1"/>
</dbReference>
<evidence type="ECO:0000256" key="1">
    <source>
        <dbReference type="SAM" id="Coils"/>
    </source>
</evidence>
<keyword evidence="2" id="KW-0472">Membrane</keyword>
<keyword evidence="2" id="KW-0812">Transmembrane</keyword>
<reference evidence="4 5" key="1">
    <citation type="submission" date="2011-08" db="EMBL/GenBank/DDBJ databases">
        <title>The Genome Sequence of Selenomonas infelix ATCC 43532.</title>
        <authorList>
            <consortium name="The Broad Institute Genome Sequencing Platform"/>
            <person name="Earl A."/>
            <person name="Ward D."/>
            <person name="Feldgarden M."/>
            <person name="Gevers D."/>
            <person name="Izard J."/>
            <person name="Blanton J.M."/>
            <person name="Baranova O.V."/>
            <person name="Dewhirst F.E."/>
            <person name="Young S.K."/>
            <person name="Zeng Q."/>
            <person name="Gargeya S."/>
            <person name="Fitzgerald M."/>
            <person name="Haas B."/>
            <person name="Abouelleil A."/>
            <person name="Alvarado L."/>
            <person name="Arachchi H.M."/>
            <person name="Berlin A."/>
            <person name="Brown A."/>
            <person name="Chapman S.B."/>
            <person name="Chen Z."/>
            <person name="Dunbar C."/>
            <person name="Freedman E."/>
            <person name="Gearin G."/>
            <person name="Gellesch M."/>
            <person name="Goldberg J."/>
            <person name="Griggs A."/>
            <person name="Gujja S."/>
            <person name="Heiman D."/>
            <person name="Howarth C."/>
            <person name="Larson L."/>
            <person name="Lui A."/>
            <person name="MacDonald P.J.P."/>
            <person name="Montmayeur A."/>
            <person name="Murphy C."/>
            <person name="Neiman D."/>
            <person name="Pearson M."/>
            <person name="Priest M."/>
            <person name="Roberts A."/>
            <person name="Saif S."/>
            <person name="Shea T."/>
            <person name="Shenoy N."/>
            <person name="Sisk P."/>
            <person name="Stolte C."/>
            <person name="Sykes S."/>
            <person name="Wortman J."/>
            <person name="Nusbaum C."/>
            <person name="Birren B."/>
        </authorList>
    </citation>
    <scope>NUCLEOTIDE SEQUENCE [LARGE SCALE GENOMIC DNA]</scope>
    <source>
        <strain evidence="4 5">ATCC 43532</strain>
    </source>
</reference>
<keyword evidence="2" id="KW-1133">Transmembrane helix</keyword>
<keyword evidence="1" id="KW-0175">Coiled coil</keyword>
<organism evidence="4 5">
    <name type="scientific">Selenomonas infelix ATCC 43532</name>
    <dbReference type="NCBI Taxonomy" id="679201"/>
    <lineage>
        <taxon>Bacteria</taxon>
        <taxon>Bacillati</taxon>
        <taxon>Bacillota</taxon>
        <taxon>Negativicutes</taxon>
        <taxon>Selenomonadales</taxon>
        <taxon>Selenomonadaceae</taxon>
        <taxon>Selenomonas</taxon>
    </lineage>
</organism>
<feature type="transmembrane region" description="Helical" evidence="2">
    <location>
        <begin position="520"/>
        <end position="543"/>
    </location>
</feature>
<protein>
    <recommendedName>
        <fullName evidence="3">Bacteriophage tail tape measure C-terminal domain-containing protein</fullName>
    </recommendedName>
</protein>
<dbReference type="eggNOG" id="COG5281">
    <property type="taxonomic scope" value="Bacteria"/>
</dbReference>
<dbReference type="PATRIC" id="fig|679201.3.peg.336"/>
<dbReference type="InterPro" id="IPR006431">
    <property type="entry name" value="Phage_tape_meas_C"/>
</dbReference>
<keyword evidence="5" id="KW-1185">Reference proteome</keyword>